<dbReference type="InParanoid" id="A0A146G718"/>
<organism evidence="9 10">
    <name type="scientific">Terrimicrobium sacchariphilum</name>
    <dbReference type="NCBI Taxonomy" id="690879"/>
    <lineage>
        <taxon>Bacteria</taxon>
        <taxon>Pseudomonadati</taxon>
        <taxon>Verrucomicrobiota</taxon>
        <taxon>Terrimicrobiia</taxon>
        <taxon>Terrimicrobiales</taxon>
        <taxon>Terrimicrobiaceae</taxon>
        <taxon>Terrimicrobium</taxon>
    </lineage>
</organism>
<evidence type="ECO:0000256" key="1">
    <source>
        <dbReference type="ARBA" id="ARBA00004651"/>
    </source>
</evidence>
<dbReference type="EMBL" id="BDCO01000002">
    <property type="protein sequence ID" value="GAT32714.1"/>
    <property type="molecule type" value="Genomic_DNA"/>
</dbReference>
<evidence type="ECO:0000256" key="2">
    <source>
        <dbReference type="ARBA" id="ARBA00022448"/>
    </source>
</evidence>
<protein>
    <submittedName>
        <fullName evidence="9">NitT/TauT family transport system permease protein</fullName>
    </submittedName>
</protein>
<dbReference type="GO" id="GO:0005886">
    <property type="term" value="C:plasma membrane"/>
    <property type="evidence" value="ECO:0007669"/>
    <property type="project" value="UniProtKB-SubCell"/>
</dbReference>
<dbReference type="SUPFAM" id="SSF161098">
    <property type="entry name" value="MetI-like"/>
    <property type="match status" value="1"/>
</dbReference>
<keyword evidence="10" id="KW-1185">Reference proteome</keyword>
<accession>A0A146G718</accession>
<evidence type="ECO:0000256" key="7">
    <source>
        <dbReference type="RuleBase" id="RU363032"/>
    </source>
</evidence>
<dbReference type="PANTHER" id="PTHR30151">
    <property type="entry name" value="ALKANE SULFONATE ABC TRANSPORTER-RELATED, MEMBRANE SUBUNIT"/>
    <property type="match status" value="1"/>
</dbReference>
<proteinExistence type="inferred from homology"/>
<keyword evidence="5 7" id="KW-1133">Transmembrane helix</keyword>
<feature type="transmembrane region" description="Helical" evidence="7">
    <location>
        <begin position="123"/>
        <end position="142"/>
    </location>
</feature>
<dbReference type="OrthoDB" id="9804353at2"/>
<dbReference type="CDD" id="cd06261">
    <property type="entry name" value="TM_PBP2"/>
    <property type="match status" value="1"/>
</dbReference>
<name>A0A146G718_TERSA</name>
<evidence type="ECO:0000256" key="6">
    <source>
        <dbReference type="ARBA" id="ARBA00023136"/>
    </source>
</evidence>
<keyword evidence="2 7" id="KW-0813">Transport</keyword>
<dbReference type="GO" id="GO:0055085">
    <property type="term" value="P:transmembrane transport"/>
    <property type="evidence" value="ECO:0007669"/>
    <property type="project" value="InterPro"/>
</dbReference>
<evidence type="ECO:0000256" key="5">
    <source>
        <dbReference type="ARBA" id="ARBA00022989"/>
    </source>
</evidence>
<dbReference type="Gene3D" id="1.10.3720.10">
    <property type="entry name" value="MetI-like"/>
    <property type="match status" value="1"/>
</dbReference>
<reference evidence="10" key="1">
    <citation type="journal article" date="2017" name="Genome Announc.">
        <title>Draft Genome Sequence of Terrimicrobium sacchariphilum NM-5T, a Facultative Anaerobic Soil Bacterium of the Class Spartobacteria.</title>
        <authorList>
            <person name="Qiu Y.L."/>
            <person name="Tourlousse D.M."/>
            <person name="Matsuura N."/>
            <person name="Ohashi A."/>
            <person name="Sekiguchi Y."/>
        </authorList>
    </citation>
    <scope>NUCLEOTIDE SEQUENCE [LARGE SCALE GENOMIC DNA]</scope>
    <source>
        <strain evidence="10">NM-5</strain>
    </source>
</reference>
<keyword evidence="4 7" id="KW-0812">Transmembrane</keyword>
<dbReference type="AlphaFoldDB" id="A0A146G718"/>
<comment type="caution">
    <text evidence="9">The sequence shown here is derived from an EMBL/GenBank/DDBJ whole genome shotgun (WGS) entry which is preliminary data.</text>
</comment>
<sequence length="278" mass="31037">MSGLLSPRRSIPRPFYWGSAVLGFVVLLCVWQWAAGYYAGQGKQVLFPSPAAVGQVMQNMVRGAATGQEPAARDFQNFATDLRISFFRVTAAFALAALTAIPLGVMIGSYRIGEAFIQPVTEFIRYIPVPALIPLLIVIFGIEETSKIMLIYLGTFFQLMLMVSDEIRRVPYDLVQAVYTMGGTRREAVTEVLLPASWPGIVDALRLCNGWAWSWLIVAELVAANEGMGFRIVKYQRFLQTDKIFFYLVALGVIGLMLDLAFRLFSKIAFRWNVAARN</sequence>
<keyword evidence="3" id="KW-1003">Cell membrane</keyword>
<evidence type="ECO:0000256" key="3">
    <source>
        <dbReference type="ARBA" id="ARBA00022475"/>
    </source>
</evidence>
<dbReference type="Proteomes" id="UP000076023">
    <property type="component" value="Unassembled WGS sequence"/>
</dbReference>
<keyword evidence="6 7" id="KW-0472">Membrane</keyword>
<gene>
    <name evidence="9" type="ORF">TSACC_21114</name>
</gene>
<feature type="transmembrane region" description="Helical" evidence="7">
    <location>
        <begin position="86"/>
        <end position="111"/>
    </location>
</feature>
<evidence type="ECO:0000313" key="10">
    <source>
        <dbReference type="Proteomes" id="UP000076023"/>
    </source>
</evidence>
<evidence type="ECO:0000259" key="8">
    <source>
        <dbReference type="PROSITE" id="PS50928"/>
    </source>
</evidence>
<dbReference type="InterPro" id="IPR000515">
    <property type="entry name" value="MetI-like"/>
</dbReference>
<comment type="similarity">
    <text evidence="7">Belongs to the binding-protein-dependent transport system permease family.</text>
</comment>
<evidence type="ECO:0000313" key="9">
    <source>
        <dbReference type="EMBL" id="GAT32714.1"/>
    </source>
</evidence>
<dbReference type="PANTHER" id="PTHR30151:SF0">
    <property type="entry name" value="ABC TRANSPORTER PERMEASE PROTEIN MJ0413-RELATED"/>
    <property type="match status" value="1"/>
</dbReference>
<feature type="transmembrane region" description="Helical" evidence="7">
    <location>
        <begin position="244"/>
        <end position="265"/>
    </location>
</feature>
<dbReference type="InterPro" id="IPR035906">
    <property type="entry name" value="MetI-like_sf"/>
</dbReference>
<dbReference type="Pfam" id="PF00528">
    <property type="entry name" value="BPD_transp_1"/>
    <property type="match status" value="1"/>
</dbReference>
<feature type="domain" description="ABC transmembrane type-1" evidence="8">
    <location>
        <begin position="82"/>
        <end position="266"/>
    </location>
</feature>
<dbReference type="RefSeq" id="WP_075078532.1">
    <property type="nucleotide sequence ID" value="NZ_BDCO01000002.1"/>
</dbReference>
<comment type="subcellular location">
    <subcellularLocation>
        <location evidence="1 7">Cell membrane</location>
        <topology evidence="1 7">Multi-pass membrane protein</topology>
    </subcellularLocation>
</comment>
<evidence type="ECO:0000256" key="4">
    <source>
        <dbReference type="ARBA" id="ARBA00022692"/>
    </source>
</evidence>
<feature type="transmembrane region" description="Helical" evidence="7">
    <location>
        <begin position="15"/>
        <end position="34"/>
    </location>
</feature>
<dbReference type="STRING" id="690879.TSACC_21114"/>
<dbReference type="PROSITE" id="PS50928">
    <property type="entry name" value="ABC_TM1"/>
    <property type="match status" value="1"/>
</dbReference>